<keyword evidence="5 7" id="KW-0175">Coiled coil</keyword>
<dbReference type="SUPFAM" id="SSF52540">
    <property type="entry name" value="P-loop containing nucleoside triphosphate hydrolases"/>
    <property type="match status" value="1"/>
</dbReference>
<evidence type="ECO:0000256" key="7">
    <source>
        <dbReference type="HAMAP-Rule" id="MF_01894"/>
    </source>
</evidence>
<dbReference type="FunFam" id="3.40.50.300:FF:000901">
    <property type="entry name" value="Chromosome partition protein Smc"/>
    <property type="match status" value="1"/>
</dbReference>
<evidence type="ECO:0000256" key="3">
    <source>
        <dbReference type="ARBA" id="ARBA00022741"/>
    </source>
</evidence>
<feature type="region of interest" description="Disordered" evidence="8">
    <location>
        <begin position="858"/>
        <end position="878"/>
    </location>
</feature>
<evidence type="ECO:0000313" key="11">
    <source>
        <dbReference type="Proteomes" id="UP000032679"/>
    </source>
</evidence>
<feature type="coiled-coil region" evidence="7">
    <location>
        <begin position="642"/>
        <end position="676"/>
    </location>
</feature>
<evidence type="ECO:0000256" key="2">
    <source>
        <dbReference type="ARBA" id="ARBA00022490"/>
    </source>
</evidence>
<protein>
    <recommendedName>
        <fullName evidence="7">Chromosome partition protein Smc</fullName>
    </recommendedName>
</protein>
<dbReference type="GO" id="GO:0006260">
    <property type="term" value="P:DNA replication"/>
    <property type="evidence" value="ECO:0007669"/>
    <property type="project" value="UniProtKB-UniRule"/>
</dbReference>
<keyword evidence="3 7" id="KW-0547">Nucleotide-binding</keyword>
<dbReference type="InterPro" id="IPR024704">
    <property type="entry name" value="SMC"/>
</dbReference>
<evidence type="ECO:0000256" key="5">
    <source>
        <dbReference type="ARBA" id="ARBA00023054"/>
    </source>
</evidence>
<dbReference type="GO" id="GO:0007059">
    <property type="term" value="P:chromosome segregation"/>
    <property type="evidence" value="ECO:0007669"/>
    <property type="project" value="UniProtKB-UniRule"/>
</dbReference>
<dbReference type="GO" id="GO:0030261">
    <property type="term" value="P:chromosome condensation"/>
    <property type="evidence" value="ECO:0007669"/>
    <property type="project" value="InterPro"/>
</dbReference>
<feature type="region of interest" description="Disordered" evidence="8">
    <location>
        <begin position="608"/>
        <end position="629"/>
    </location>
</feature>
<comment type="caution">
    <text evidence="10">The sequence shown here is derived from an EMBL/GenBank/DDBJ whole genome shotgun (WGS) entry which is preliminary data.</text>
</comment>
<keyword evidence="11" id="KW-1185">Reference proteome</keyword>
<evidence type="ECO:0000256" key="6">
    <source>
        <dbReference type="ARBA" id="ARBA00023125"/>
    </source>
</evidence>
<feature type="coiled-coil region" evidence="7">
    <location>
        <begin position="1166"/>
        <end position="1193"/>
    </location>
</feature>
<name>A0A0D6MIH1_9PROT</name>
<feature type="region of interest" description="Disordered" evidence="8">
    <location>
        <begin position="1267"/>
        <end position="1290"/>
    </location>
</feature>
<keyword evidence="6 7" id="KW-0238">DNA-binding</keyword>
<dbReference type="InterPro" id="IPR011890">
    <property type="entry name" value="SMC_prok"/>
</dbReference>
<feature type="coiled-coil region" evidence="7">
    <location>
        <begin position="1310"/>
        <end position="1344"/>
    </location>
</feature>
<dbReference type="EMBL" id="BALE01000009">
    <property type="protein sequence ID" value="GAN53281.1"/>
    <property type="molecule type" value="Genomic_DNA"/>
</dbReference>
<dbReference type="Pfam" id="PF02463">
    <property type="entry name" value="SMC_N"/>
    <property type="match status" value="1"/>
</dbReference>
<dbReference type="InterPro" id="IPR027417">
    <property type="entry name" value="P-loop_NTPase"/>
</dbReference>
<dbReference type="GO" id="GO:0005524">
    <property type="term" value="F:ATP binding"/>
    <property type="evidence" value="ECO:0007669"/>
    <property type="project" value="UniProtKB-UniRule"/>
</dbReference>
<dbReference type="GO" id="GO:0016887">
    <property type="term" value="F:ATP hydrolysis activity"/>
    <property type="evidence" value="ECO:0007669"/>
    <property type="project" value="InterPro"/>
</dbReference>
<dbReference type="GO" id="GO:0003677">
    <property type="term" value="F:DNA binding"/>
    <property type="evidence" value="ECO:0007669"/>
    <property type="project" value="UniProtKB-UniRule"/>
</dbReference>
<feature type="domain" description="RecF/RecN/SMC N-terminal" evidence="9">
    <location>
        <begin position="5"/>
        <end position="1496"/>
    </location>
</feature>
<dbReference type="InterPro" id="IPR003395">
    <property type="entry name" value="RecF/RecN/SMC_N"/>
</dbReference>
<comment type="domain">
    <text evidence="7">Contains large globular domains required for ATP hydrolysis at each terminus and a third globular domain forming a flexible hinge near the middle of the molecule. These domains are separated by coiled-coil structures.</text>
</comment>
<feature type="coiled-coil region" evidence="7">
    <location>
        <begin position="179"/>
        <end position="213"/>
    </location>
</feature>
<organism evidence="10 11">
    <name type="scientific">Tanticharoenia sakaeratensis NBRC 103193</name>
    <dbReference type="NCBI Taxonomy" id="1231623"/>
    <lineage>
        <taxon>Bacteria</taxon>
        <taxon>Pseudomonadati</taxon>
        <taxon>Pseudomonadota</taxon>
        <taxon>Alphaproteobacteria</taxon>
        <taxon>Acetobacterales</taxon>
        <taxon>Acetobacteraceae</taxon>
        <taxon>Tanticharoenia</taxon>
    </lineage>
</organism>
<comment type="subunit">
    <text evidence="7">Homodimer.</text>
</comment>
<evidence type="ECO:0000259" key="9">
    <source>
        <dbReference type="Pfam" id="PF02463"/>
    </source>
</evidence>
<evidence type="ECO:0000256" key="4">
    <source>
        <dbReference type="ARBA" id="ARBA00022840"/>
    </source>
</evidence>
<dbReference type="OrthoDB" id="9808768at2"/>
<dbReference type="GO" id="GO:0007062">
    <property type="term" value="P:sister chromatid cohesion"/>
    <property type="evidence" value="ECO:0007669"/>
    <property type="project" value="InterPro"/>
</dbReference>
<dbReference type="RefSeq" id="WP_048847084.1">
    <property type="nucleotide sequence ID" value="NZ_BALE01000009.1"/>
</dbReference>
<dbReference type="Proteomes" id="UP000032679">
    <property type="component" value="Unassembled WGS sequence"/>
</dbReference>
<feature type="coiled-coil region" evidence="7">
    <location>
        <begin position="246"/>
        <end position="434"/>
    </location>
</feature>
<evidence type="ECO:0000256" key="1">
    <source>
        <dbReference type="ARBA" id="ARBA00004496"/>
    </source>
</evidence>
<feature type="compositionally biased region" description="Basic and acidic residues" evidence="8">
    <location>
        <begin position="859"/>
        <end position="876"/>
    </location>
</feature>
<evidence type="ECO:0000256" key="8">
    <source>
        <dbReference type="SAM" id="MobiDB-lite"/>
    </source>
</evidence>
<feature type="coiled-coil region" evidence="7">
    <location>
        <begin position="951"/>
        <end position="1013"/>
    </location>
</feature>
<evidence type="ECO:0000313" key="10">
    <source>
        <dbReference type="EMBL" id="GAN53281.1"/>
    </source>
</evidence>
<dbReference type="PANTHER" id="PTHR43977">
    <property type="entry name" value="STRUCTURAL MAINTENANCE OF CHROMOSOMES PROTEIN 3"/>
    <property type="match status" value="1"/>
</dbReference>
<dbReference type="CDD" id="cd03278">
    <property type="entry name" value="ABC_SMC_barmotin"/>
    <property type="match status" value="1"/>
</dbReference>
<feature type="coiled-coil region" evidence="7">
    <location>
        <begin position="882"/>
        <end position="909"/>
    </location>
</feature>
<feature type="binding site" evidence="7">
    <location>
        <begin position="34"/>
        <end position="41"/>
    </location>
    <ligand>
        <name>ATP</name>
        <dbReference type="ChEBI" id="CHEBI:30616"/>
    </ligand>
</feature>
<dbReference type="GO" id="GO:0005737">
    <property type="term" value="C:cytoplasm"/>
    <property type="evidence" value="ECO:0007669"/>
    <property type="project" value="UniProtKB-SubCell"/>
</dbReference>
<gene>
    <name evidence="7" type="primary">smc</name>
    <name evidence="10" type="ORF">Tasa_009_076</name>
</gene>
<comment type="subcellular location">
    <subcellularLocation>
        <location evidence="1 7">Cytoplasm</location>
    </subcellularLocation>
</comment>
<keyword evidence="2 7" id="KW-0963">Cytoplasm</keyword>
<dbReference type="PIRSF" id="PIRSF005719">
    <property type="entry name" value="SMC"/>
    <property type="match status" value="1"/>
</dbReference>
<dbReference type="Gene3D" id="3.40.50.300">
    <property type="entry name" value="P-loop containing nucleotide triphosphate hydrolases"/>
    <property type="match status" value="2"/>
</dbReference>
<keyword evidence="4 7" id="KW-0067">ATP-binding</keyword>
<reference evidence="10 11" key="1">
    <citation type="submission" date="2012-10" db="EMBL/GenBank/DDBJ databases">
        <title>Genome sequencing of Tanticharoenia sakaeratensis NBRC 103193.</title>
        <authorList>
            <person name="Azuma Y."/>
            <person name="Hadano H."/>
            <person name="Hirakawa H."/>
            <person name="Matsushita K."/>
        </authorList>
    </citation>
    <scope>NUCLEOTIDE SEQUENCE [LARGE SCALE GENOMIC DNA]</scope>
    <source>
        <strain evidence="10 11">NBRC 103193</strain>
    </source>
</reference>
<accession>A0A0D6MIH1</accession>
<comment type="function">
    <text evidence="7">Required for chromosome condensation and partitioning.</text>
</comment>
<dbReference type="HAMAP" id="MF_01894">
    <property type="entry name" value="Smc_prok"/>
    <property type="match status" value="1"/>
</dbReference>
<sequence length="1513" mass="158583">MAAHIARLRIAGFKSFADPATIEVRPGLTGVIGPNGCGKSNVVEALRWAMGESSARALRGGEMDDLIFAGTGTRPARNLAEVTLSVEEAAGLGPAPFEAEPELQIARRAERGSGSDYRINGRAVRARDVQTLFADLSSGARSSAMVSQNRVGQLIAAKPEDRRATLEEAAGITGLHVRRHDAELKLRQTETNLARAEDQRTILERSAESLSAQSGQAQRYRTIAAALREAEANLEALVHARAIRDAERATDALARAKTALSTAETEAERATIADHEATRAVGPAREAADTTRAALERLRVQAETALEAIARAEADAQGARERAETGAADLAGATRRHDEMAAERARLEADRDAAILRHKALPEAMASLRTALERAAATAETQARAAEAQGVAARQATDARDRHEALLREAQETLAARTAEVAQLEDELETLTRDTPDAASVAAADSAYENAVSALATARTAREDAEAGLVDARLAAERAKRAHEAARTHADTLAAEDARLSQQDRALREQITQHEAAIAAARKSRPDDTALAAHTVAFEQATEALATAQRNEDAAAEALSAATQARLEAESAARDAQARQKLAREALAAAEKAAEAASGQACAAGTALENARSAQPDPERLAEAEAAQTQTERAFGNTISEIEAAEVRLVSLRKVLSKAEDAARAHDSALVRLRAQHEGLIATLAASAPAEAGATGRTAAEALDVPEALIAGVAAALGDGLDATLPGESADAARRWVALPPVAGQALPDGAVPLASLVAPPAGLERALGAIGLVPDAATGARLHAALQAGQTLITAEGALWRADGLAARAGAPSPAARRLAQQAQLAACAREIAEVETQTGAIETALNAARTAFAAEDTSLRDARTRRQTEERAASDARSAAAQLRIAADSARARLETAQSQHEQALAREASADATLQQAKAAVDSVADHRDLETRAARVQAEQNAAGAALSDARRVREAARAQLDSARAAREDSLAAERSARGTLGLREPALENARAALAETQSRLAALADARANAADPATTAAADAAATAALTDATCLRDTAATDEARARNVTAQAEAIRRDVSERAIAGGSRISALSPRLEALRTSLAAARDAHAALLAAATQLEDPDVAHAAWQDARAAADAARVDENALRAELATVSAEQAQTDAALEALTRRIDDLGPRLAQLAADKATLEARVSALRAEAEAATHNPASLSADHAARARACAEAEDVWRAADRHAEACVRAQSEAAVARREADAGLARARAELTASAERATQAGEALARLLGDEPDRPPPAITPEDLSDQTETSLKRKIARLLRERDDLGPVNLRADLEFDAAREQLETLTRECGELTEAIERLRGSIGSLNKEGRARLSAVFAEVDKHFQTLFSRMFGGGRAHLALIGSDDPLEAGLEIYAQPPGKRLSALSLLSGGEQALTALSLIFATHLCNPAPICVLDEVDAPLDDANVERFCALLADMAAQCGTRFLVVTHHQTTMAHMDRLYGVTMQERGVSRVLSVDLSRAVEMVAPA</sequence>
<dbReference type="STRING" id="1231623.Tasa_009_076"/>
<comment type="similarity">
    <text evidence="7">Belongs to the SMC family.</text>
</comment>
<proteinExistence type="inferred from homology"/>